<keyword evidence="2" id="KW-1185">Reference proteome</keyword>
<evidence type="ECO:0000313" key="1">
    <source>
        <dbReference type="EMBL" id="KAF9525538.1"/>
    </source>
</evidence>
<dbReference type="OrthoDB" id="9978173at2759"/>
<accession>A0A9P6EAV1</accession>
<dbReference type="AlphaFoldDB" id="A0A9P6EAV1"/>
<dbReference type="EMBL" id="MU157883">
    <property type="protein sequence ID" value="KAF9525538.1"/>
    <property type="molecule type" value="Genomic_DNA"/>
</dbReference>
<comment type="caution">
    <text evidence="1">The sequence shown here is derived from an EMBL/GenBank/DDBJ whole genome shotgun (WGS) entry which is preliminary data.</text>
</comment>
<dbReference type="Proteomes" id="UP000807306">
    <property type="component" value="Unassembled WGS sequence"/>
</dbReference>
<dbReference type="Pfam" id="PF14388">
    <property type="entry name" value="DUF4419"/>
    <property type="match status" value="1"/>
</dbReference>
<protein>
    <submittedName>
        <fullName evidence="1">Uncharacterized protein</fullName>
    </submittedName>
</protein>
<name>A0A9P6EAV1_9AGAR</name>
<evidence type="ECO:0000313" key="2">
    <source>
        <dbReference type="Proteomes" id="UP000807306"/>
    </source>
</evidence>
<dbReference type="PANTHER" id="PTHR31252">
    <property type="entry name" value="DUF4419 DOMAIN-CONTAINING PROTEIN"/>
    <property type="match status" value="1"/>
</dbReference>
<dbReference type="PANTHER" id="PTHR31252:SF11">
    <property type="entry name" value="DUF4419 DOMAIN-CONTAINING PROTEIN"/>
    <property type="match status" value="1"/>
</dbReference>
<proteinExistence type="predicted"/>
<dbReference type="Gene3D" id="1.20.120.1060">
    <property type="match status" value="1"/>
</dbReference>
<reference evidence="1" key="1">
    <citation type="submission" date="2020-11" db="EMBL/GenBank/DDBJ databases">
        <authorList>
            <consortium name="DOE Joint Genome Institute"/>
            <person name="Ahrendt S."/>
            <person name="Riley R."/>
            <person name="Andreopoulos W."/>
            <person name="Labutti K."/>
            <person name="Pangilinan J."/>
            <person name="Ruiz-Duenas F.J."/>
            <person name="Barrasa J.M."/>
            <person name="Sanchez-Garcia M."/>
            <person name="Camarero S."/>
            <person name="Miyauchi S."/>
            <person name="Serrano A."/>
            <person name="Linde D."/>
            <person name="Babiker R."/>
            <person name="Drula E."/>
            <person name="Ayuso-Fernandez I."/>
            <person name="Pacheco R."/>
            <person name="Padilla G."/>
            <person name="Ferreira P."/>
            <person name="Barriuso J."/>
            <person name="Kellner H."/>
            <person name="Castanera R."/>
            <person name="Alfaro M."/>
            <person name="Ramirez L."/>
            <person name="Pisabarro A.G."/>
            <person name="Kuo A."/>
            <person name="Tritt A."/>
            <person name="Lipzen A."/>
            <person name="He G."/>
            <person name="Yan M."/>
            <person name="Ng V."/>
            <person name="Cullen D."/>
            <person name="Martin F."/>
            <person name="Rosso M.-N."/>
            <person name="Henrissat B."/>
            <person name="Hibbett D."/>
            <person name="Martinez A.T."/>
            <person name="Grigoriev I.V."/>
        </authorList>
    </citation>
    <scope>NUCLEOTIDE SEQUENCE</scope>
    <source>
        <strain evidence="1">CBS 506.95</strain>
    </source>
</reference>
<gene>
    <name evidence="1" type="ORF">CPB83DRAFT_796286</name>
</gene>
<sequence length="406" mass="44967">MPVTFPVASHPANPVKDSQACKSIDNLLDWTWGTKGQGPFGGARKKKTEILQSSLSTGKEFTVDPASIRAQSNGFVHTVVNAYNQHHHLVLRPDDVWMTILSQFNFYVNAHSEDLRSSFVQHEGKKELTVTAGGDRYSVNFGTLAKEMTKEIDKNIVDKSLKDWILPNFSTTTDNDTVVCAVLMMATLKSYFDYKMCLMCGLPSVTLLGDKSDWESLIIRLDKLSSFGTEPAAFSKLLKPILRRFVDAFTRAESKAPQDTDFWGRICHYSSGGSGPSYLSGWITAFCPWDDKGKWMGPEISEGIGKGSDVVTFKSSKGPGDLGWRGLGDLPKVVLDDVPYSFIDFDDVPSGYCEVNVKLDDNGQEIDCMMVSGLMGSTVEGEKRDTLRPLPAWFMFVTETAKEPTL</sequence>
<organism evidence="1 2">
    <name type="scientific">Crepidotus variabilis</name>
    <dbReference type="NCBI Taxonomy" id="179855"/>
    <lineage>
        <taxon>Eukaryota</taxon>
        <taxon>Fungi</taxon>
        <taxon>Dikarya</taxon>
        <taxon>Basidiomycota</taxon>
        <taxon>Agaricomycotina</taxon>
        <taxon>Agaricomycetes</taxon>
        <taxon>Agaricomycetidae</taxon>
        <taxon>Agaricales</taxon>
        <taxon>Agaricineae</taxon>
        <taxon>Crepidotaceae</taxon>
        <taxon>Crepidotus</taxon>
    </lineage>
</organism>
<dbReference type="InterPro" id="IPR025533">
    <property type="entry name" value="DUF4419"/>
</dbReference>